<evidence type="ECO:0000313" key="1">
    <source>
        <dbReference type="EMBL" id="MBN8226683.1"/>
    </source>
</evidence>
<sequence>MRWPLLVLSLLVVSTGCAHRLRPSDLPPPMASHGHLTLAMGAFLRDPASYEKQVARNPVLAGGISSRTPVDAPVLELEAGQAPGVFNEAVRTLAGKPTEAQVVQALGDLQAACDADHEQACQFLKKQSLPPEQIRGWVTHPKERSRSFTSEYAVVILQCRIDVDGHVRDCRVIEDGSGQPSRHFIAQLGESRYRPWTLAGHAATTVYGFTFNLRYGGPADEELSLEQRLGWARLRVAHFPQSGGAWANLAMQLAVHTPEDPDYPKVLAQAHALAPNFRWTATEMAWHRVQAGQYAAALMALRPVIRRSVMGEHPNPYVLETAAAAHFGLNQCPEALAQQQKAVELLPAEWLAPERERFHRKLQDYQTACASPPTAP</sequence>
<dbReference type="Proteomes" id="UP000664052">
    <property type="component" value="Unassembled WGS sequence"/>
</dbReference>
<evidence type="ECO:0000313" key="2">
    <source>
        <dbReference type="Proteomes" id="UP000664052"/>
    </source>
</evidence>
<dbReference type="InterPro" id="IPR011990">
    <property type="entry name" value="TPR-like_helical_dom_sf"/>
</dbReference>
<accession>A0ABS3D4U2</accession>
<comment type="caution">
    <text evidence="1">The sequence shown here is derived from an EMBL/GenBank/DDBJ whole genome shotgun (WGS) entry which is preliminary data.</text>
</comment>
<dbReference type="RefSeq" id="WP_207048521.1">
    <property type="nucleotide sequence ID" value="NZ_JAFIMU010000002.1"/>
</dbReference>
<protein>
    <recommendedName>
        <fullName evidence="3">TonB C-terminal domain-containing protein</fullName>
    </recommendedName>
</protein>
<dbReference type="SUPFAM" id="SSF48452">
    <property type="entry name" value="TPR-like"/>
    <property type="match status" value="1"/>
</dbReference>
<evidence type="ECO:0008006" key="3">
    <source>
        <dbReference type="Google" id="ProtNLM"/>
    </source>
</evidence>
<reference evidence="1 2" key="1">
    <citation type="submission" date="2021-02" db="EMBL/GenBank/DDBJ databases">
        <title>De Novo genome assembly of isolated myxobacteria.</title>
        <authorList>
            <person name="Stevens D.C."/>
        </authorList>
    </citation>
    <scope>NUCLEOTIDE SEQUENCE [LARGE SCALE GENOMIC DNA]</scope>
    <source>
        <strain evidence="1 2">ATCC 29039</strain>
    </source>
</reference>
<name>A0ABS3D4U2_9BACT</name>
<dbReference type="EMBL" id="JAFIMU010000002">
    <property type="protein sequence ID" value="MBN8226683.1"/>
    <property type="molecule type" value="Genomic_DNA"/>
</dbReference>
<keyword evidence="2" id="KW-1185">Reference proteome</keyword>
<proteinExistence type="predicted"/>
<gene>
    <name evidence="1" type="ORF">JYK02_04085</name>
</gene>
<organism evidence="1 2">
    <name type="scientific">Corallococcus macrosporus</name>
    <dbReference type="NCBI Taxonomy" id="35"/>
    <lineage>
        <taxon>Bacteria</taxon>
        <taxon>Pseudomonadati</taxon>
        <taxon>Myxococcota</taxon>
        <taxon>Myxococcia</taxon>
        <taxon>Myxococcales</taxon>
        <taxon>Cystobacterineae</taxon>
        <taxon>Myxococcaceae</taxon>
        <taxon>Corallococcus</taxon>
    </lineage>
</organism>
<dbReference type="PROSITE" id="PS51257">
    <property type="entry name" value="PROKAR_LIPOPROTEIN"/>
    <property type="match status" value="1"/>
</dbReference>
<dbReference type="Gene3D" id="1.25.40.10">
    <property type="entry name" value="Tetratricopeptide repeat domain"/>
    <property type="match status" value="1"/>
</dbReference>